<reference evidence="1" key="1">
    <citation type="submission" date="2022-04" db="EMBL/GenBank/DDBJ databases">
        <title>Genome of the entomopathogenic fungus Entomophthora muscae.</title>
        <authorList>
            <person name="Elya C."/>
            <person name="Lovett B.R."/>
            <person name="Lee E."/>
            <person name="Macias A.M."/>
            <person name="Hajek A.E."/>
            <person name="De Bivort B.L."/>
            <person name="Kasson M.T."/>
            <person name="De Fine Licht H.H."/>
            <person name="Stajich J.E."/>
        </authorList>
    </citation>
    <scope>NUCLEOTIDE SEQUENCE</scope>
    <source>
        <strain evidence="1">Berkeley</strain>
    </source>
</reference>
<gene>
    <name evidence="1" type="ORF">DSO57_1011587</name>
</gene>
<protein>
    <submittedName>
        <fullName evidence="1">Uncharacterized protein</fullName>
    </submittedName>
</protein>
<evidence type="ECO:0000313" key="1">
    <source>
        <dbReference type="EMBL" id="KAJ9073911.1"/>
    </source>
</evidence>
<dbReference type="Proteomes" id="UP001165960">
    <property type="component" value="Unassembled WGS sequence"/>
</dbReference>
<organism evidence="1 2">
    <name type="scientific">Entomophthora muscae</name>
    <dbReference type="NCBI Taxonomy" id="34485"/>
    <lineage>
        <taxon>Eukaryota</taxon>
        <taxon>Fungi</taxon>
        <taxon>Fungi incertae sedis</taxon>
        <taxon>Zoopagomycota</taxon>
        <taxon>Entomophthoromycotina</taxon>
        <taxon>Entomophthoromycetes</taxon>
        <taxon>Entomophthorales</taxon>
        <taxon>Entomophthoraceae</taxon>
        <taxon>Entomophthora</taxon>
    </lineage>
</organism>
<name>A0ACC2THG7_9FUNG</name>
<sequence>MKTAFRKFIPKCLQRKASKYVQVVEIVVSPAPNIIEFDMQGHILGSTPYIEKWLLMYENVLIQIALRGVGVPCFRFISKPGGIDNEDLSTVEKVACYLQYTELPIDPRSSRPDPKDQCPRLFHGNTSKVMAFAHDFLIHAKDRHPTYIHFVNEIERITRHKYSEAYGLKYFYWPLWASFMFPDIYGEWRWYENIIFKGPITNINLEK</sequence>
<proteinExistence type="predicted"/>
<comment type="caution">
    <text evidence="1">The sequence shown here is derived from an EMBL/GenBank/DDBJ whole genome shotgun (WGS) entry which is preliminary data.</text>
</comment>
<dbReference type="EMBL" id="QTSX02002880">
    <property type="protein sequence ID" value="KAJ9073911.1"/>
    <property type="molecule type" value="Genomic_DNA"/>
</dbReference>
<evidence type="ECO:0000313" key="2">
    <source>
        <dbReference type="Proteomes" id="UP001165960"/>
    </source>
</evidence>
<keyword evidence="2" id="KW-1185">Reference proteome</keyword>
<accession>A0ACC2THG7</accession>